<protein>
    <submittedName>
        <fullName evidence="2">Uncharacterized protein</fullName>
    </submittedName>
</protein>
<feature type="region of interest" description="Disordered" evidence="1">
    <location>
        <begin position="19"/>
        <end position="205"/>
    </location>
</feature>
<feature type="compositionally biased region" description="Basic residues" evidence="1">
    <location>
        <begin position="396"/>
        <end position="406"/>
    </location>
</feature>
<dbReference type="AlphaFoldDB" id="E3N489"/>
<name>E3N489_CAERE</name>
<feature type="compositionally biased region" description="Polar residues" evidence="1">
    <location>
        <begin position="285"/>
        <end position="294"/>
    </location>
</feature>
<feature type="compositionally biased region" description="Basic residues" evidence="1">
    <location>
        <begin position="43"/>
        <end position="52"/>
    </location>
</feature>
<keyword evidence="3" id="KW-1185">Reference proteome</keyword>
<feature type="region of interest" description="Disordered" evidence="1">
    <location>
        <begin position="234"/>
        <end position="294"/>
    </location>
</feature>
<feature type="compositionally biased region" description="Polar residues" evidence="1">
    <location>
        <begin position="97"/>
        <end position="115"/>
    </location>
</feature>
<feature type="region of interest" description="Disordered" evidence="1">
    <location>
        <begin position="335"/>
        <end position="406"/>
    </location>
</feature>
<proteinExistence type="predicted"/>
<evidence type="ECO:0000256" key="1">
    <source>
        <dbReference type="SAM" id="MobiDB-lite"/>
    </source>
</evidence>
<organism evidence="3">
    <name type="scientific">Caenorhabditis remanei</name>
    <name type="common">Caenorhabditis vulgaris</name>
    <dbReference type="NCBI Taxonomy" id="31234"/>
    <lineage>
        <taxon>Eukaryota</taxon>
        <taxon>Metazoa</taxon>
        <taxon>Ecdysozoa</taxon>
        <taxon>Nematoda</taxon>
        <taxon>Chromadorea</taxon>
        <taxon>Rhabditida</taxon>
        <taxon>Rhabditina</taxon>
        <taxon>Rhabditomorpha</taxon>
        <taxon>Rhabditoidea</taxon>
        <taxon>Rhabditidae</taxon>
        <taxon>Peloderinae</taxon>
        <taxon>Caenorhabditis</taxon>
    </lineage>
</organism>
<feature type="compositionally biased region" description="Polar residues" evidence="1">
    <location>
        <begin position="260"/>
        <end position="274"/>
    </location>
</feature>
<evidence type="ECO:0000313" key="2">
    <source>
        <dbReference type="EMBL" id="EFO85426.1"/>
    </source>
</evidence>
<dbReference type="HOGENOM" id="CLU_553471_0_0_1"/>
<feature type="compositionally biased region" description="Basic and acidic residues" evidence="1">
    <location>
        <begin position="365"/>
        <end position="383"/>
    </location>
</feature>
<dbReference type="EMBL" id="DS268524">
    <property type="protein sequence ID" value="EFO85426.1"/>
    <property type="molecule type" value="Genomic_DNA"/>
</dbReference>
<dbReference type="eggNOG" id="ENOG502SA26">
    <property type="taxonomic scope" value="Eukaryota"/>
</dbReference>
<reference evidence="2" key="1">
    <citation type="submission" date="2007-07" db="EMBL/GenBank/DDBJ databases">
        <title>PCAP assembly of the Caenorhabditis remanei genome.</title>
        <authorList>
            <consortium name="The Caenorhabditis remanei Sequencing Consortium"/>
            <person name="Wilson R.K."/>
        </authorList>
    </citation>
    <scope>NUCLEOTIDE SEQUENCE [LARGE SCALE GENOMIC DNA]</scope>
    <source>
        <strain evidence="2">PB4641</strain>
    </source>
</reference>
<dbReference type="Proteomes" id="UP000008281">
    <property type="component" value="Unassembled WGS sequence"/>
</dbReference>
<feature type="compositionally biased region" description="Basic residues" evidence="1">
    <location>
        <begin position="84"/>
        <end position="96"/>
    </location>
</feature>
<sequence length="493" mass="55123">MVRPKKRLTEDRLSRLGEMEVVRSADKRRRTTKPAPEPSARKVLPRRGAQKKKVIDDADDEKIKEKKEDKNTPGTSKGPSSVKVPRKSRNKAKKFKTNQSPAKPMSMLSTATPNRTKSKPVPQKNSEVHANIQKLLMQAADEMKLEEEEKQQSNAPSGPQRRSRKHNHPQKIQNGVEEEEPGPRAPFRAPVSESKLPPACAPIQTSIRVPTQTSILASLRTPVNDISPVSNYSHSSMSIDIGDDHGHGSSQESVRAEGVSPNSDHQNPDTSIDMDTTKEVKTPGRRSNITTTNTSMIRPKKVTFLRKSINYINFFFQRFTEAERLSRVGEMEVVRSADKRRRTTEPAPEPSAKKVLPRRGAQKMKVIDDADDEKIKKKKEDKNTPGTSKGPSTVKVPRKSRNKAKKFKIAPSIPSDQAGSDANPIVLDDTPEEMEVIFLLFIRPKVVSYIRPPVSSRFNSKPMVMNIPPFQAVQSYNDSSVSARAQQGLLEKE</sequence>
<dbReference type="InParanoid" id="E3N489"/>
<accession>E3N489</accession>
<feature type="compositionally biased region" description="Basic and acidic residues" evidence="1">
    <location>
        <begin position="53"/>
        <end position="71"/>
    </location>
</feature>
<gene>
    <name evidence="2" type="ORF">CRE_23643</name>
</gene>
<evidence type="ECO:0000313" key="3">
    <source>
        <dbReference type="Proteomes" id="UP000008281"/>
    </source>
</evidence>